<feature type="transmembrane region" description="Helical" evidence="8">
    <location>
        <begin position="308"/>
        <end position="327"/>
    </location>
</feature>
<keyword evidence="3" id="KW-0328">Glycosyltransferase</keyword>
<keyword evidence="6 8" id="KW-1133">Transmembrane helix</keyword>
<dbReference type="InterPro" id="IPR050297">
    <property type="entry name" value="LipidA_mod_glycosyltrf_83"/>
</dbReference>
<evidence type="ECO:0000259" key="9">
    <source>
        <dbReference type="Pfam" id="PF13231"/>
    </source>
</evidence>
<gene>
    <name evidence="10" type="ORF">LCGC14_1758380</name>
</gene>
<accession>A0A0F9K1E4</accession>
<dbReference type="EMBL" id="LAZR01016323">
    <property type="protein sequence ID" value="KKM05013.1"/>
    <property type="molecule type" value="Genomic_DNA"/>
</dbReference>
<feature type="transmembrane region" description="Helical" evidence="8">
    <location>
        <begin position="6"/>
        <end position="25"/>
    </location>
</feature>
<keyword evidence="7 8" id="KW-0472">Membrane</keyword>
<dbReference type="AlphaFoldDB" id="A0A0F9K1E4"/>
<dbReference type="InterPro" id="IPR038731">
    <property type="entry name" value="RgtA/B/C-like"/>
</dbReference>
<organism evidence="10">
    <name type="scientific">marine sediment metagenome</name>
    <dbReference type="NCBI Taxonomy" id="412755"/>
    <lineage>
        <taxon>unclassified sequences</taxon>
        <taxon>metagenomes</taxon>
        <taxon>ecological metagenomes</taxon>
    </lineage>
</organism>
<feature type="transmembrane region" description="Helical" evidence="8">
    <location>
        <begin position="252"/>
        <end position="272"/>
    </location>
</feature>
<evidence type="ECO:0000256" key="3">
    <source>
        <dbReference type="ARBA" id="ARBA00022676"/>
    </source>
</evidence>
<evidence type="ECO:0000256" key="1">
    <source>
        <dbReference type="ARBA" id="ARBA00004651"/>
    </source>
</evidence>
<comment type="subcellular location">
    <subcellularLocation>
        <location evidence="1">Cell membrane</location>
        <topology evidence="1">Multi-pass membrane protein</topology>
    </subcellularLocation>
</comment>
<dbReference type="Pfam" id="PF13231">
    <property type="entry name" value="PMT_2"/>
    <property type="match status" value="1"/>
</dbReference>
<evidence type="ECO:0000256" key="8">
    <source>
        <dbReference type="SAM" id="Phobius"/>
    </source>
</evidence>
<feature type="transmembrane region" description="Helical" evidence="8">
    <location>
        <begin position="334"/>
        <end position="354"/>
    </location>
</feature>
<proteinExistence type="predicted"/>
<evidence type="ECO:0000256" key="2">
    <source>
        <dbReference type="ARBA" id="ARBA00022475"/>
    </source>
</evidence>
<dbReference type="GO" id="GO:0005886">
    <property type="term" value="C:plasma membrane"/>
    <property type="evidence" value="ECO:0007669"/>
    <property type="project" value="UniProtKB-SubCell"/>
</dbReference>
<feature type="transmembrane region" description="Helical" evidence="8">
    <location>
        <begin position="37"/>
        <end position="56"/>
    </location>
</feature>
<keyword evidence="5 8" id="KW-0812">Transmembrane</keyword>
<dbReference type="PANTHER" id="PTHR33908">
    <property type="entry name" value="MANNOSYLTRANSFERASE YKCB-RELATED"/>
    <property type="match status" value="1"/>
</dbReference>
<protein>
    <recommendedName>
        <fullName evidence="9">Glycosyltransferase RgtA/B/C/D-like domain-containing protein</fullName>
    </recommendedName>
</protein>
<dbReference type="PANTHER" id="PTHR33908:SF3">
    <property type="entry name" value="UNDECAPRENYL PHOSPHATE-ALPHA-4-AMINO-4-DEOXY-L-ARABINOSE ARABINOSYL TRANSFERASE"/>
    <property type="match status" value="1"/>
</dbReference>
<feature type="transmembrane region" description="Helical" evidence="8">
    <location>
        <begin position="209"/>
        <end position="232"/>
    </location>
</feature>
<feature type="transmembrane region" description="Helical" evidence="8">
    <location>
        <begin position="392"/>
        <end position="409"/>
    </location>
</feature>
<evidence type="ECO:0000256" key="7">
    <source>
        <dbReference type="ARBA" id="ARBA00023136"/>
    </source>
</evidence>
<evidence type="ECO:0000256" key="4">
    <source>
        <dbReference type="ARBA" id="ARBA00022679"/>
    </source>
</evidence>
<comment type="caution">
    <text evidence="10">The sequence shown here is derived from an EMBL/GenBank/DDBJ whole genome shotgun (WGS) entry which is preliminary data.</text>
</comment>
<evidence type="ECO:0000256" key="5">
    <source>
        <dbReference type="ARBA" id="ARBA00022692"/>
    </source>
</evidence>
<keyword evidence="4" id="KW-0808">Transferase</keyword>
<sequence>MIIPNTYFDTAQITLISIGAFFFLISLVSHTVNKGKFTFISLGLTALFVFSFAALLDPFLNMWDERFHALVAKNLMNHPLLPTLYDDPVVNMAYDRWDKYHIWLHKQPLFLWQIALSFKIFGISEFSLRIPSLILGTILVLITYRCGKLVANDRVGYIASVLLISSIFIIELIGGWQTGEHNDVAFIVYVSLSIWSFIEYYYSKNLKWIYLIGLFSGMAILCKWLVGFLVYFGWMILKILQRKNRPWFYKDIIWSLIVTIIIALPWQIFTFIKYPEEASNAYRLNALHFTIPIDGHGGNFWYHFDKLSILYGTIAYFLILPGMFFLVKRSKDKNLIFSLLSMVIVVYLFFSFAATKMPSFTLVVIIPILVSLASFWDYLLEYFTKLLKKKTLVKLIFIVSIIAALLYRFDIEYLQEKHTFWKETNTYSRSMVFNKKVYQSLDLPNGTVIFNQKNSSRLCLGVKRKVKKT</sequence>
<dbReference type="GO" id="GO:0016763">
    <property type="term" value="F:pentosyltransferase activity"/>
    <property type="evidence" value="ECO:0007669"/>
    <property type="project" value="TreeGrafter"/>
</dbReference>
<dbReference type="GO" id="GO:0008610">
    <property type="term" value="P:lipid biosynthetic process"/>
    <property type="evidence" value="ECO:0007669"/>
    <property type="project" value="UniProtKB-ARBA"/>
</dbReference>
<feature type="transmembrane region" description="Helical" evidence="8">
    <location>
        <begin position="360"/>
        <end position="380"/>
    </location>
</feature>
<evidence type="ECO:0000256" key="6">
    <source>
        <dbReference type="ARBA" id="ARBA00022989"/>
    </source>
</evidence>
<dbReference type="GO" id="GO:0010041">
    <property type="term" value="P:response to iron(III) ion"/>
    <property type="evidence" value="ECO:0007669"/>
    <property type="project" value="TreeGrafter"/>
</dbReference>
<feature type="domain" description="Glycosyltransferase RgtA/B/C/D-like" evidence="9">
    <location>
        <begin position="107"/>
        <end position="266"/>
    </location>
</feature>
<feature type="transmembrane region" description="Helical" evidence="8">
    <location>
        <begin position="156"/>
        <end position="178"/>
    </location>
</feature>
<feature type="transmembrane region" description="Helical" evidence="8">
    <location>
        <begin position="126"/>
        <end position="144"/>
    </location>
</feature>
<name>A0A0F9K1E4_9ZZZZ</name>
<evidence type="ECO:0000313" key="10">
    <source>
        <dbReference type="EMBL" id="KKM05013.1"/>
    </source>
</evidence>
<reference evidence="10" key="1">
    <citation type="journal article" date="2015" name="Nature">
        <title>Complex archaea that bridge the gap between prokaryotes and eukaryotes.</title>
        <authorList>
            <person name="Spang A."/>
            <person name="Saw J.H."/>
            <person name="Jorgensen S.L."/>
            <person name="Zaremba-Niedzwiedzka K."/>
            <person name="Martijn J."/>
            <person name="Lind A.E."/>
            <person name="van Eijk R."/>
            <person name="Schleper C."/>
            <person name="Guy L."/>
            <person name="Ettema T.J."/>
        </authorList>
    </citation>
    <scope>NUCLEOTIDE SEQUENCE</scope>
</reference>
<keyword evidence="2" id="KW-1003">Cell membrane</keyword>